<evidence type="ECO:0008006" key="3">
    <source>
        <dbReference type="Google" id="ProtNLM"/>
    </source>
</evidence>
<organism evidence="1 2">
    <name type="scientific">Bordetella ansorpii</name>
    <dbReference type="NCBI Taxonomy" id="288768"/>
    <lineage>
        <taxon>Bacteria</taxon>
        <taxon>Pseudomonadati</taxon>
        <taxon>Pseudomonadota</taxon>
        <taxon>Betaproteobacteria</taxon>
        <taxon>Burkholderiales</taxon>
        <taxon>Alcaligenaceae</taxon>
        <taxon>Bordetella</taxon>
    </lineage>
</organism>
<dbReference type="InterPro" id="IPR049708">
    <property type="entry name" value="PP0621-like"/>
</dbReference>
<sequence length="92" mass="10033">MGKLLLWVLIVLAALTVWRIINARAAARMRDEQRAKNAPAAAPRGGGRAVVPAESMVRCAHCGIHLPRSEALLTDGRTWCSQEHARLGPQKN</sequence>
<dbReference type="EMBL" id="FKBS01000014">
    <property type="protein sequence ID" value="SAI24056.1"/>
    <property type="molecule type" value="Genomic_DNA"/>
</dbReference>
<dbReference type="OrthoDB" id="9814432at2"/>
<dbReference type="AlphaFoldDB" id="A0A157NSP8"/>
<dbReference type="Proteomes" id="UP000077037">
    <property type="component" value="Unassembled WGS sequence"/>
</dbReference>
<protein>
    <recommendedName>
        <fullName evidence="3">MYND finger</fullName>
    </recommendedName>
</protein>
<evidence type="ECO:0000313" key="2">
    <source>
        <dbReference type="Proteomes" id="UP000077037"/>
    </source>
</evidence>
<proteinExistence type="predicted"/>
<gene>
    <name evidence="1" type="ORF">SAMEA1982600_01907</name>
</gene>
<reference evidence="1 2" key="1">
    <citation type="submission" date="2016-03" db="EMBL/GenBank/DDBJ databases">
        <authorList>
            <consortium name="Pathogen Informatics"/>
        </authorList>
    </citation>
    <scope>NUCLEOTIDE SEQUENCE [LARGE SCALE GENOMIC DNA]</scope>
    <source>
        <strain evidence="1 2">NCTC13364</strain>
    </source>
</reference>
<dbReference type="RefSeq" id="WP_066410867.1">
    <property type="nucleotide sequence ID" value="NZ_FKBS01000014.1"/>
</dbReference>
<name>A0A157NSP8_9BORD</name>
<evidence type="ECO:0000313" key="1">
    <source>
        <dbReference type="EMBL" id="SAI24056.1"/>
    </source>
</evidence>
<dbReference type="NCBIfam" id="NF041023">
    <property type="entry name" value="PP0621_fam"/>
    <property type="match status" value="1"/>
</dbReference>
<accession>A0A157NSP8</accession>